<sequence length="47" mass="5258">MFDQIFSAFRQADDQEDVSPPGLQTFSSQEPLQHPTSGKGVVEMQFV</sequence>
<feature type="compositionally biased region" description="Polar residues" evidence="1">
    <location>
        <begin position="22"/>
        <end position="36"/>
    </location>
</feature>
<keyword evidence="3" id="KW-1185">Reference proteome</keyword>
<feature type="region of interest" description="Disordered" evidence="1">
    <location>
        <begin position="10"/>
        <end position="40"/>
    </location>
</feature>
<feature type="non-terminal residue" evidence="2">
    <location>
        <position position="47"/>
    </location>
</feature>
<evidence type="ECO:0000313" key="2">
    <source>
        <dbReference type="EMBL" id="TCN37134.1"/>
    </source>
</evidence>
<evidence type="ECO:0000313" key="3">
    <source>
        <dbReference type="Proteomes" id="UP000295351"/>
    </source>
</evidence>
<dbReference type="EMBL" id="SLVX01000023">
    <property type="protein sequence ID" value="TCN37134.1"/>
    <property type="molecule type" value="Genomic_DNA"/>
</dbReference>
<dbReference type="Proteomes" id="UP000295351">
    <property type="component" value="Unassembled WGS sequence"/>
</dbReference>
<organism evidence="2 3">
    <name type="scientific">Shinella granuli</name>
    <dbReference type="NCBI Taxonomy" id="323621"/>
    <lineage>
        <taxon>Bacteria</taxon>
        <taxon>Pseudomonadati</taxon>
        <taxon>Pseudomonadota</taxon>
        <taxon>Alphaproteobacteria</taxon>
        <taxon>Hyphomicrobiales</taxon>
        <taxon>Rhizobiaceae</taxon>
        <taxon>Shinella</taxon>
    </lineage>
</organism>
<proteinExistence type="predicted"/>
<gene>
    <name evidence="2" type="ORF">EV665_123103</name>
</gene>
<reference evidence="2 3" key="1">
    <citation type="submission" date="2019-03" db="EMBL/GenBank/DDBJ databases">
        <title>Genomic Encyclopedia of Type Strains, Phase IV (KMG-IV): sequencing the most valuable type-strain genomes for metagenomic binning, comparative biology and taxonomic classification.</title>
        <authorList>
            <person name="Goeker M."/>
        </authorList>
    </citation>
    <scope>NUCLEOTIDE SEQUENCE [LARGE SCALE GENOMIC DNA]</scope>
    <source>
        <strain evidence="2 3">DSM 18401</strain>
    </source>
</reference>
<comment type="caution">
    <text evidence="2">The sequence shown here is derived from an EMBL/GenBank/DDBJ whole genome shotgun (WGS) entry which is preliminary data.</text>
</comment>
<accession>A0A4R2CDL6</accession>
<protein>
    <submittedName>
        <fullName evidence="2">Uncharacterized protein</fullName>
    </submittedName>
</protein>
<name>A0A4R2CDL6_SHIGR</name>
<dbReference type="AlphaFoldDB" id="A0A4R2CDL6"/>
<evidence type="ECO:0000256" key="1">
    <source>
        <dbReference type="SAM" id="MobiDB-lite"/>
    </source>
</evidence>